<sequence length="214" mass="24465">MLQIETEGKERSYMVAWCTKFQLEIMQRNRIIACMDSTHKVVRPLMPDGKKVKDASALFTILVKDIVLHQGIPIAYLICNTESTFLLKKWLSWLKGTCQFKVSKLMMDCSPIETEANYQHVDTNNLLESWFHTLKSHYLDGKTGYRADVVISMLQGEIERDFKAQLLKVAHGVQAVKHSEYDNEREKEAMALDVGTAKAMVTENVATYAVCNNR</sequence>
<reference evidence="1" key="1">
    <citation type="journal article" date="2020" name="Fungal Divers.">
        <title>Resolving the Mortierellaceae phylogeny through synthesis of multi-gene phylogenetics and phylogenomics.</title>
        <authorList>
            <person name="Vandepol N."/>
            <person name="Liber J."/>
            <person name="Desiro A."/>
            <person name="Na H."/>
            <person name="Kennedy M."/>
            <person name="Barry K."/>
            <person name="Grigoriev I.V."/>
            <person name="Miller A.N."/>
            <person name="O'Donnell K."/>
            <person name="Stajich J.E."/>
            <person name="Bonito G."/>
        </authorList>
    </citation>
    <scope>NUCLEOTIDE SEQUENCE</scope>
    <source>
        <strain evidence="1">KOD1015</strain>
    </source>
</reference>
<evidence type="ECO:0000313" key="2">
    <source>
        <dbReference type="Proteomes" id="UP000780801"/>
    </source>
</evidence>
<comment type="caution">
    <text evidence="1">The sequence shown here is derived from an EMBL/GenBank/DDBJ whole genome shotgun (WGS) entry which is preliminary data.</text>
</comment>
<evidence type="ECO:0000313" key="1">
    <source>
        <dbReference type="EMBL" id="KAF9584081.1"/>
    </source>
</evidence>
<dbReference type="Proteomes" id="UP000780801">
    <property type="component" value="Unassembled WGS sequence"/>
</dbReference>
<dbReference type="EMBL" id="JAABOA010000506">
    <property type="protein sequence ID" value="KAF9584081.1"/>
    <property type="molecule type" value="Genomic_DNA"/>
</dbReference>
<accession>A0A9P6KGI0</accession>
<dbReference type="AlphaFoldDB" id="A0A9P6KGI0"/>
<keyword evidence="2" id="KW-1185">Reference proteome</keyword>
<name>A0A9P6KGI0_9FUNG</name>
<gene>
    <name evidence="1" type="ORF">BGW38_007631</name>
</gene>
<proteinExistence type="predicted"/>
<protein>
    <recommendedName>
        <fullName evidence="3">MULE transposase domain-containing protein</fullName>
    </recommendedName>
</protein>
<organism evidence="1 2">
    <name type="scientific">Lunasporangiospora selenospora</name>
    <dbReference type="NCBI Taxonomy" id="979761"/>
    <lineage>
        <taxon>Eukaryota</taxon>
        <taxon>Fungi</taxon>
        <taxon>Fungi incertae sedis</taxon>
        <taxon>Mucoromycota</taxon>
        <taxon>Mortierellomycotina</taxon>
        <taxon>Mortierellomycetes</taxon>
        <taxon>Mortierellales</taxon>
        <taxon>Mortierellaceae</taxon>
        <taxon>Lunasporangiospora</taxon>
    </lineage>
</organism>
<dbReference type="OrthoDB" id="2444301at2759"/>
<evidence type="ECO:0008006" key="3">
    <source>
        <dbReference type="Google" id="ProtNLM"/>
    </source>
</evidence>